<dbReference type="RefSeq" id="WP_192533400.1">
    <property type="nucleotide sequence ID" value="NZ_JACZHT010000001.1"/>
</dbReference>
<dbReference type="SUPFAM" id="SSF53383">
    <property type="entry name" value="PLP-dependent transferases"/>
    <property type="match status" value="1"/>
</dbReference>
<dbReference type="InterPro" id="IPR015421">
    <property type="entry name" value="PyrdxlP-dep_Trfase_major"/>
</dbReference>
<protein>
    <recommendedName>
        <fullName evidence="5">Acetylornithine aminotransferase</fullName>
        <shortName evidence="5">ACOAT</shortName>
        <ecNumber evidence="5">2.6.1.11</ecNumber>
    </recommendedName>
</protein>
<keyword evidence="2 5" id="KW-0028">Amino-acid biosynthesis</keyword>
<dbReference type="EMBL" id="JACZHT010000001">
    <property type="protein sequence ID" value="MBE1236547.1"/>
    <property type="molecule type" value="Genomic_DNA"/>
</dbReference>
<dbReference type="InterPro" id="IPR004636">
    <property type="entry name" value="AcOrn/SuccOrn_fam"/>
</dbReference>
<dbReference type="NCBIfam" id="NF002325">
    <property type="entry name" value="PRK01278.1"/>
    <property type="match status" value="1"/>
</dbReference>
<evidence type="ECO:0000313" key="8">
    <source>
        <dbReference type="Proteomes" id="UP000631034"/>
    </source>
</evidence>
<organism evidence="7 8">
    <name type="scientific">Phaeovibrio sulfidiphilus</name>
    <dbReference type="NCBI Taxonomy" id="1220600"/>
    <lineage>
        <taxon>Bacteria</taxon>
        <taxon>Pseudomonadati</taxon>
        <taxon>Pseudomonadota</taxon>
        <taxon>Alphaproteobacteria</taxon>
        <taxon>Rhodospirillales</taxon>
        <taxon>Rhodospirillaceae</taxon>
        <taxon>Phaeovibrio</taxon>
    </lineage>
</organism>
<keyword evidence="1 5" id="KW-0032">Aminotransferase</keyword>
<feature type="binding site" evidence="5">
    <location>
        <position position="276"/>
    </location>
    <ligand>
        <name>N(2)-acetyl-L-ornithine</name>
        <dbReference type="ChEBI" id="CHEBI:57805"/>
    </ligand>
</feature>
<feature type="binding site" evidence="5">
    <location>
        <position position="132"/>
    </location>
    <ligand>
        <name>pyridoxal 5'-phosphate</name>
        <dbReference type="ChEBI" id="CHEBI:597326"/>
    </ligand>
</feature>
<feature type="binding site" evidence="5">
    <location>
        <position position="277"/>
    </location>
    <ligand>
        <name>pyridoxal 5'-phosphate</name>
        <dbReference type="ChEBI" id="CHEBI:597326"/>
    </ligand>
</feature>
<comment type="similarity">
    <text evidence="5">Belongs to the class-III pyridoxal-phosphate-dependent aminotransferase family. ArgD subfamily.</text>
</comment>
<comment type="pathway">
    <text evidence="5">Amino-acid biosynthesis; L-arginine biosynthesis; N(2)-acetyl-L-ornithine from L-glutamate: step 4/4.</text>
</comment>
<dbReference type="GO" id="GO:0005737">
    <property type="term" value="C:cytoplasm"/>
    <property type="evidence" value="ECO:0007669"/>
    <property type="project" value="UniProtKB-SubCell"/>
</dbReference>
<dbReference type="InterPro" id="IPR015422">
    <property type="entry name" value="PyrdxlP-dep_Trfase_small"/>
</dbReference>
<dbReference type="InterPro" id="IPR005814">
    <property type="entry name" value="Aminotrans_3"/>
</dbReference>
<comment type="subunit">
    <text evidence="5">Homodimer.</text>
</comment>
<evidence type="ECO:0000256" key="3">
    <source>
        <dbReference type="ARBA" id="ARBA00022679"/>
    </source>
</evidence>
<reference evidence="7" key="1">
    <citation type="submission" date="2020-10" db="EMBL/GenBank/DDBJ databases">
        <title>Genome sequence of the unusual species of purple photosynthetic bacteria, Phaeovibrio sulfidiphilus DSM 23193, type strain.</title>
        <authorList>
            <person name="Kyndt J.A."/>
            <person name="Meyer T.E."/>
        </authorList>
    </citation>
    <scope>NUCLEOTIDE SEQUENCE</scope>
    <source>
        <strain evidence="7">DSM 23193</strain>
    </source>
</reference>
<dbReference type="PANTHER" id="PTHR11986:SF79">
    <property type="entry name" value="ACETYLORNITHINE AMINOTRANSFERASE, MITOCHONDRIAL"/>
    <property type="match status" value="1"/>
</dbReference>
<evidence type="ECO:0000256" key="1">
    <source>
        <dbReference type="ARBA" id="ARBA00022576"/>
    </source>
</evidence>
<sequence>MMDPDTSYLMKAYARQPVSFVRGSGARLWDENGVEYLDAMAGVGVTSLGHAHPEVGDAIAGQAGILLHTSNIFRVGWQERLGKRLCALSGMGKAFFCNSGAEANEAALKLARLHGHRRQVSNPRILVMENAFHGRTLATLSATGSRSAQFGFQPLLPGFVRVPYNDMEAVRRAAERDPEIVAVLVEPVQGEGGVRVARPGYLQELRDLCDRQGWLLMVDEIQTGLGRTGAWFGHQHAGIVPDVMTLAKALGNGIPIGACLAHGPAAELFEPGLHGSTFGGNPLACRVACTVLDIMARDRLPERAAELGRRLLDGLRAALDSHPGVVTIRGQGLLVGIEMTRPCGILVGRALEEERLLLTVTRDSTIRLLPPLVCDGAQIDDIVARVTRLLEPLREGSALPAAPAESAAESPEDPAAVAVPALSASAVLGRPDPAEAEPAFAPGWPGGVTGSPDADGSGAPAVPDDPRP</sequence>
<proteinExistence type="inferred from homology"/>
<dbReference type="HAMAP" id="MF_01107">
    <property type="entry name" value="ArgD_aminotrans_3"/>
    <property type="match status" value="1"/>
</dbReference>
<dbReference type="GO" id="GO:0003992">
    <property type="term" value="F:N2-acetyl-L-ornithine:2-oxoglutarate 5-aminotransferase activity"/>
    <property type="evidence" value="ECO:0007669"/>
    <property type="project" value="UniProtKB-UniRule"/>
</dbReference>
<dbReference type="GO" id="GO:0030170">
    <property type="term" value="F:pyridoxal phosphate binding"/>
    <property type="evidence" value="ECO:0007669"/>
    <property type="project" value="InterPro"/>
</dbReference>
<dbReference type="NCBIfam" id="TIGR00707">
    <property type="entry name" value="argD"/>
    <property type="match status" value="1"/>
</dbReference>
<dbReference type="InterPro" id="IPR049704">
    <property type="entry name" value="Aminotrans_3_PPA_site"/>
</dbReference>
<dbReference type="FunFam" id="3.40.640.10:FF:000004">
    <property type="entry name" value="Acetylornithine aminotransferase"/>
    <property type="match status" value="1"/>
</dbReference>
<comment type="catalytic activity">
    <reaction evidence="5">
        <text>N(2)-acetyl-L-ornithine + 2-oxoglutarate = N-acetyl-L-glutamate 5-semialdehyde + L-glutamate</text>
        <dbReference type="Rhea" id="RHEA:18049"/>
        <dbReference type="ChEBI" id="CHEBI:16810"/>
        <dbReference type="ChEBI" id="CHEBI:29123"/>
        <dbReference type="ChEBI" id="CHEBI:29985"/>
        <dbReference type="ChEBI" id="CHEBI:57805"/>
        <dbReference type="EC" id="2.6.1.11"/>
    </reaction>
</comment>
<keyword evidence="8" id="KW-1185">Reference proteome</keyword>
<comment type="cofactor">
    <cofactor evidence="5">
        <name>pyridoxal 5'-phosphate</name>
        <dbReference type="ChEBI" id="CHEBI:597326"/>
    </cofactor>
    <text evidence="5">Binds 1 pyridoxal phosphate per subunit.</text>
</comment>
<comment type="subcellular location">
    <subcellularLocation>
        <location evidence="5">Cytoplasm</location>
    </subcellularLocation>
</comment>
<dbReference type="InterPro" id="IPR015424">
    <property type="entry name" value="PyrdxlP-dep_Trfase"/>
</dbReference>
<comment type="miscellaneous">
    <text evidence="5">May also have succinyldiaminopimelate aminotransferase activity, thus carrying out the corresponding step in lysine biosynthesis.</text>
</comment>
<evidence type="ECO:0000256" key="2">
    <source>
        <dbReference type="ARBA" id="ARBA00022605"/>
    </source>
</evidence>
<dbReference type="AlphaFoldDB" id="A0A8J6YP19"/>
<keyword evidence="4 5" id="KW-0663">Pyridoxal phosphate</keyword>
<dbReference type="CDD" id="cd00610">
    <property type="entry name" value="OAT_like"/>
    <property type="match status" value="1"/>
</dbReference>
<feature type="modified residue" description="N6-(pyridoxal phosphate)lysine" evidence="5">
    <location>
        <position position="248"/>
    </location>
</feature>
<keyword evidence="5" id="KW-0055">Arginine biosynthesis</keyword>
<name>A0A8J6YP19_9PROT</name>
<evidence type="ECO:0000256" key="5">
    <source>
        <dbReference type="HAMAP-Rule" id="MF_01107"/>
    </source>
</evidence>
<evidence type="ECO:0000256" key="4">
    <source>
        <dbReference type="ARBA" id="ARBA00022898"/>
    </source>
</evidence>
<accession>A0A8J6YP19</accession>
<dbReference type="GO" id="GO:0006526">
    <property type="term" value="P:L-arginine biosynthetic process"/>
    <property type="evidence" value="ECO:0007669"/>
    <property type="project" value="UniProtKB-UniRule"/>
</dbReference>
<evidence type="ECO:0000256" key="6">
    <source>
        <dbReference type="SAM" id="MobiDB-lite"/>
    </source>
</evidence>
<dbReference type="PANTHER" id="PTHR11986">
    <property type="entry name" value="AMINOTRANSFERASE CLASS III"/>
    <property type="match status" value="1"/>
</dbReference>
<gene>
    <name evidence="5" type="primary">argD</name>
    <name evidence="7" type="ORF">IHV25_02625</name>
</gene>
<feature type="binding site" evidence="5">
    <location>
        <begin position="100"/>
        <end position="101"/>
    </location>
    <ligand>
        <name>pyridoxal 5'-phosphate</name>
        <dbReference type="ChEBI" id="CHEBI:597326"/>
    </ligand>
</feature>
<dbReference type="Proteomes" id="UP000631034">
    <property type="component" value="Unassembled WGS sequence"/>
</dbReference>
<evidence type="ECO:0000313" key="7">
    <source>
        <dbReference type="EMBL" id="MBE1236547.1"/>
    </source>
</evidence>
<dbReference type="GO" id="GO:0042802">
    <property type="term" value="F:identical protein binding"/>
    <property type="evidence" value="ECO:0007669"/>
    <property type="project" value="TreeGrafter"/>
</dbReference>
<dbReference type="Gene3D" id="3.90.1150.10">
    <property type="entry name" value="Aspartate Aminotransferase, domain 1"/>
    <property type="match status" value="1"/>
</dbReference>
<dbReference type="Gene3D" id="3.40.640.10">
    <property type="entry name" value="Type I PLP-dependent aspartate aminotransferase-like (Major domain)"/>
    <property type="match status" value="1"/>
</dbReference>
<dbReference type="Pfam" id="PF00202">
    <property type="entry name" value="Aminotran_3"/>
    <property type="match status" value="1"/>
</dbReference>
<dbReference type="EC" id="2.6.1.11" evidence="5"/>
<feature type="binding site" evidence="5">
    <location>
        <position position="135"/>
    </location>
    <ligand>
        <name>N(2)-acetyl-L-ornithine</name>
        <dbReference type="ChEBI" id="CHEBI:57805"/>
    </ligand>
</feature>
<keyword evidence="3 5" id="KW-0808">Transferase</keyword>
<feature type="binding site" evidence="5">
    <location>
        <begin position="219"/>
        <end position="222"/>
    </location>
    <ligand>
        <name>pyridoxal 5'-phosphate</name>
        <dbReference type="ChEBI" id="CHEBI:597326"/>
    </ligand>
</feature>
<dbReference type="UniPathway" id="UPA00068">
    <property type="reaction ID" value="UER00109"/>
</dbReference>
<dbReference type="InterPro" id="IPR050103">
    <property type="entry name" value="Class-III_PLP-dep_AT"/>
</dbReference>
<comment type="caution">
    <text evidence="7">The sequence shown here is derived from an EMBL/GenBank/DDBJ whole genome shotgun (WGS) entry which is preliminary data.</text>
</comment>
<keyword evidence="5" id="KW-0963">Cytoplasm</keyword>
<dbReference type="PROSITE" id="PS00600">
    <property type="entry name" value="AA_TRANSFER_CLASS_3"/>
    <property type="match status" value="1"/>
</dbReference>
<feature type="region of interest" description="Disordered" evidence="6">
    <location>
        <begin position="428"/>
        <end position="468"/>
    </location>
</feature>